<protein>
    <submittedName>
        <fullName evidence="1">Uncharacterized protein</fullName>
    </submittedName>
</protein>
<accession>A0AA37XFQ8</accession>
<evidence type="ECO:0000313" key="2">
    <source>
        <dbReference type="Proteomes" id="UP001157161"/>
    </source>
</evidence>
<gene>
    <name evidence="1" type="ORF">GCM10025875_25700</name>
</gene>
<comment type="caution">
    <text evidence="1">The sequence shown here is derived from an EMBL/GenBank/DDBJ whole genome shotgun (WGS) entry which is preliminary data.</text>
</comment>
<organism evidence="1 2">
    <name type="scientific">Litorihabitans aurantiacus</name>
    <dbReference type="NCBI Taxonomy" id="1930061"/>
    <lineage>
        <taxon>Bacteria</taxon>
        <taxon>Bacillati</taxon>
        <taxon>Actinomycetota</taxon>
        <taxon>Actinomycetes</taxon>
        <taxon>Micrococcales</taxon>
        <taxon>Beutenbergiaceae</taxon>
        <taxon>Litorihabitans</taxon>
    </lineage>
</organism>
<keyword evidence="2" id="KW-1185">Reference proteome</keyword>
<name>A0AA37XFQ8_9MICO</name>
<proteinExistence type="predicted"/>
<dbReference type="Proteomes" id="UP001157161">
    <property type="component" value="Unassembled WGS sequence"/>
</dbReference>
<evidence type="ECO:0000313" key="1">
    <source>
        <dbReference type="EMBL" id="GMA32578.1"/>
    </source>
</evidence>
<sequence>MSRWWEAPEYGGAMPGAIEAEHGGDAVTGVWSGSAYVFPFGVIAPSHLRPGRSIDGRRVFAVAGQSLGAAPSGARLLAAAAKMPDAALSRDLASLTAAAACDADRSAIRAYGRLRRRARGFRPGDYGHNSHALIDRAVLATVAGPAAVRTGRSATCATCGTTFSAQRSSARYCSGRCRERARRNRAA</sequence>
<dbReference type="EMBL" id="BSUM01000001">
    <property type="protein sequence ID" value="GMA32578.1"/>
    <property type="molecule type" value="Genomic_DNA"/>
</dbReference>
<reference evidence="1" key="2">
    <citation type="submission" date="2023-02" db="EMBL/GenBank/DDBJ databases">
        <authorList>
            <person name="Sun Q."/>
            <person name="Mori K."/>
        </authorList>
    </citation>
    <scope>NUCLEOTIDE SEQUENCE</scope>
    <source>
        <strain evidence="1">NBRC 112290</strain>
    </source>
</reference>
<reference evidence="1" key="1">
    <citation type="journal article" date="2014" name="Int. J. Syst. Evol. Microbiol.">
        <title>Complete genome sequence of Corynebacterium casei LMG S-19264T (=DSM 44701T), isolated from a smear-ripened cheese.</title>
        <authorList>
            <consortium name="US DOE Joint Genome Institute (JGI-PGF)"/>
            <person name="Walter F."/>
            <person name="Albersmeier A."/>
            <person name="Kalinowski J."/>
            <person name="Ruckert C."/>
        </authorList>
    </citation>
    <scope>NUCLEOTIDE SEQUENCE</scope>
    <source>
        <strain evidence="1">NBRC 112290</strain>
    </source>
</reference>
<dbReference type="AlphaFoldDB" id="A0AA37XFQ8"/>